<feature type="domain" description="Ig-like" evidence="13">
    <location>
        <begin position="1368"/>
        <end position="1446"/>
    </location>
</feature>
<dbReference type="InterPro" id="IPR023828">
    <property type="entry name" value="Peptidase_S8_Ser-AS"/>
</dbReference>
<dbReference type="Gene3D" id="2.60.40.3010">
    <property type="match status" value="2"/>
</dbReference>
<keyword evidence="2" id="KW-0134">Cell wall</keyword>
<dbReference type="InterPro" id="IPR015919">
    <property type="entry name" value="Cadherin-like_sf"/>
</dbReference>
<feature type="active site" description="Charge relay system" evidence="8 9">
    <location>
        <position position="230"/>
    </location>
</feature>
<gene>
    <name evidence="14" type="ORF">D5018_13980</name>
</gene>
<evidence type="ECO:0000313" key="15">
    <source>
        <dbReference type="Proteomes" id="UP000281474"/>
    </source>
</evidence>
<dbReference type="GO" id="GO:0016020">
    <property type="term" value="C:membrane"/>
    <property type="evidence" value="ECO:0007669"/>
    <property type="project" value="InterPro"/>
</dbReference>
<evidence type="ECO:0000256" key="9">
    <source>
        <dbReference type="PROSITE-ProRule" id="PRU01240"/>
    </source>
</evidence>
<dbReference type="InterPro" id="IPR007110">
    <property type="entry name" value="Ig-like_dom"/>
</dbReference>
<keyword evidence="6 9" id="KW-0378">Hydrolase</keyword>
<comment type="similarity">
    <text evidence="1 9 10">Belongs to the peptidase S8 family.</text>
</comment>
<evidence type="ECO:0000256" key="11">
    <source>
        <dbReference type="SAM" id="MobiDB-lite"/>
    </source>
</evidence>
<feature type="active site" description="Charge relay system" evidence="8 9">
    <location>
        <position position="534"/>
    </location>
</feature>
<dbReference type="CDD" id="cd11304">
    <property type="entry name" value="Cadherin_repeat"/>
    <property type="match status" value="1"/>
</dbReference>
<dbReference type="Gene3D" id="3.50.30.30">
    <property type="match status" value="1"/>
</dbReference>
<dbReference type="InterPro" id="IPR036852">
    <property type="entry name" value="Peptidase_S8/S53_dom_sf"/>
</dbReference>
<accession>A0A3L8PUF5</accession>
<feature type="chain" id="PRO_5018016462" evidence="12">
    <location>
        <begin position="21"/>
        <end position="1491"/>
    </location>
</feature>
<evidence type="ECO:0000256" key="6">
    <source>
        <dbReference type="ARBA" id="ARBA00022801"/>
    </source>
</evidence>
<evidence type="ECO:0000256" key="5">
    <source>
        <dbReference type="ARBA" id="ARBA00022729"/>
    </source>
</evidence>
<evidence type="ECO:0000256" key="7">
    <source>
        <dbReference type="ARBA" id="ARBA00022825"/>
    </source>
</evidence>
<dbReference type="InterPro" id="IPR046450">
    <property type="entry name" value="PA_dom_sf"/>
</dbReference>
<dbReference type="GO" id="GO:0004252">
    <property type="term" value="F:serine-type endopeptidase activity"/>
    <property type="evidence" value="ECO:0007669"/>
    <property type="project" value="UniProtKB-UniRule"/>
</dbReference>
<evidence type="ECO:0000259" key="13">
    <source>
        <dbReference type="PROSITE" id="PS50835"/>
    </source>
</evidence>
<evidence type="ECO:0000256" key="2">
    <source>
        <dbReference type="ARBA" id="ARBA00022512"/>
    </source>
</evidence>
<dbReference type="PROSITE" id="PS00136">
    <property type="entry name" value="SUBTILASE_ASP"/>
    <property type="match status" value="1"/>
</dbReference>
<evidence type="ECO:0000256" key="3">
    <source>
        <dbReference type="ARBA" id="ARBA00022525"/>
    </source>
</evidence>
<dbReference type="Gene3D" id="2.60.40.10">
    <property type="entry name" value="Immunoglobulins"/>
    <property type="match status" value="2"/>
</dbReference>
<dbReference type="PRINTS" id="PR00723">
    <property type="entry name" value="SUBTILISIN"/>
</dbReference>
<comment type="caution">
    <text evidence="14">The sequence shown here is derived from an EMBL/GenBank/DDBJ whole genome shotgun (WGS) entry which is preliminary data.</text>
</comment>
<dbReference type="PROSITE" id="PS50835">
    <property type="entry name" value="IG_LIKE"/>
    <property type="match status" value="1"/>
</dbReference>
<dbReference type="NCBIfam" id="TIGR03501">
    <property type="entry name" value="GlyGly_CTERM"/>
    <property type="match status" value="1"/>
</dbReference>
<keyword evidence="5 12" id="KW-0732">Signal</keyword>
<protein>
    <submittedName>
        <fullName evidence="14">GlyGly-CTERM sorting domain-containing protein</fullName>
    </submittedName>
</protein>
<dbReference type="Pfam" id="PF22352">
    <property type="entry name" value="K319L-like_PKD"/>
    <property type="match status" value="3"/>
</dbReference>
<dbReference type="OrthoDB" id="614750at2"/>
<evidence type="ECO:0000313" key="14">
    <source>
        <dbReference type="EMBL" id="RLV59055.1"/>
    </source>
</evidence>
<dbReference type="Gene3D" id="2.60.40.60">
    <property type="entry name" value="Cadherins"/>
    <property type="match status" value="1"/>
</dbReference>
<dbReference type="InterPro" id="IPR003137">
    <property type="entry name" value="PA_domain"/>
</dbReference>
<dbReference type="PROSITE" id="PS51892">
    <property type="entry name" value="SUBTILASE"/>
    <property type="match status" value="1"/>
</dbReference>
<dbReference type="SUPFAM" id="SSF52743">
    <property type="entry name" value="Subtilisin-like"/>
    <property type="match status" value="1"/>
</dbReference>
<feature type="region of interest" description="Disordered" evidence="11">
    <location>
        <begin position="1450"/>
        <end position="1470"/>
    </location>
</feature>
<dbReference type="InterPro" id="IPR050131">
    <property type="entry name" value="Peptidase_S8_subtilisin-like"/>
</dbReference>
<keyword evidence="15" id="KW-1185">Reference proteome</keyword>
<organism evidence="14 15">
    <name type="scientific">Parashewanella curva</name>
    <dbReference type="NCBI Taxonomy" id="2338552"/>
    <lineage>
        <taxon>Bacteria</taxon>
        <taxon>Pseudomonadati</taxon>
        <taxon>Pseudomonadota</taxon>
        <taxon>Gammaproteobacteria</taxon>
        <taxon>Alteromonadales</taxon>
        <taxon>Shewanellaceae</taxon>
        <taxon>Parashewanella</taxon>
    </lineage>
</organism>
<sequence>MRTKIALAISAALLSSNAVGNGVEKYQALGLTSNLTPEFAELSPKKEQQASAWMVKLKTPSVSEMSMSMGESYSSFQAVNSIENVQQQVMSALESNISGLNVLSTTKVLVNAIIVAGDEKQLAHLKQLPEVEAILPIYDYDLHVADSAVYIKAKQLIDDAVATGQGQRVAILDTGIDYTHKIFGGAGTKEAYDAAVANRGGSVNWPQGIVQGGWDFINNDPNPIDAGTSHGTHVSHSVTGVAPDVELFVYSVCGGGCPGVAQLRALERAMDPNNDGDISDRVDTVNMSLGGSFGYNRGDAVQEQIDRMVELGVNLVISAGNDGPTPFIVGGPSTSDHALSVGAMTHPTGKVGELTATVDGEKAEALNSGFNPSNNFSFSQDNAPLVYPASNQNGCVAFADNIDFTGKAVIIDRGACAFVDKVKHAQDKGAKFVIIANNRSGDIAPGGSATNITIPSVGITQAIGNKLKQLIADDDVTYSFVSKEFDSVGAIADFTSRGPSIAGTLKPEITAPGVAIQTAHPGTGNGLSPASGTSFSGPITAGAVSLLREALPERNALEIKATLMNAANLDVTMEPKAQKPSTALAPISYIGAGLVDVEKASKLPVVAWDESTKQAALAFGLVKASSEVTLTKTITVKNFSDEDLTYDLKVTPRYQDDIDSGALTITVPDNVKVPAKASISFDVTAKIEPAKLPEWELTSTMINFPAPGTDNPAKVASDLLTKVEFDGSIDFLQGDEKALHVVYHMLPKSQDEIDVERVLVDNQEQFIIENKADTELVAPTAISLTATDPVENERRFDLISASTEFLPQPACDSNFIITNTIQLRDPFLVNKPFGIKVDFDVDNDGSWDYSAQALRNEMFGRGRPGGLVTFSTRYGIPNGAITRGLHYAGTNFLTLVSCSEEVGIDASKANQSIKVRYRVEDSIFDWRISPNADFVTEEITVAPTRTVSIFRKTEKADSERLEAIEKGEKGYLTVQKDPNAKGAILLTRNGNLDVKIDESEEANSAPTLENTEVTVDKGTVPGTVLGTVKASDPDKLSSPITEFITLSSSSTNVIVSKSGQIMVAPSGYINQQTETITITVKAVDSNGNISMPATVTVKVNNTTPTVTLGNAVVRDVEEVRLIAVASDDDNDKLTYEWTQISGKAVNYSTNGAILTFNSPAGSHELAFKVVTSDTRIESEATATVKVNGNNLPVISVHDIEVRDLDSVTLTATGSDTDGDSLKYVWKQTKGQAVTFSQKDNTIDFTSPAGNHDLEFQVTANDGRGTVTVSNKVKVNGNSLPVVTLKDVEVRDLEKVELIATSTDTDSDTHTYVWKQTAGKKVDFVAKDNKITFTSPAGDNELKFSVTVADGRGAVTQENTVKIKGNTVPTLTAENSSIVEGNKVTLKANIQDVENDTVTYKWTQTKGEKVEFVAKDDTITFSAPVGSYEFTVVANDGRGDSKPVTVTATVNAKPAPAPTPAPTPEPAKKSSGSLGWLALLLLPVAALRRRQK</sequence>
<evidence type="ECO:0000256" key="4">
    <source>
        <dbReference type="ARBA" id="ARBA00022670"/>
    </source>
</evidence>
<dbReference type="InterPro" id="IPR023827">
    <property type="entry name" value="Peptidase_S8_Asp-AS"/>
</dbReference>
<dbReference type="Gene3D" id="3.40.50.200">
    <property type="entry name" value="Peptidase S8/S53 domain"/>
    <property type="match status" value="1"/>
</dbReference>
<keyword evidence="7 9" id="KW-0720">Serine protease</keyword>
<evidence type="ECO:0000256" key="12">
    <source>
        <dbReference type="SAM" id="SignalP"/>
    </source>
</evidence>
<evidence type="ECO:0000256" key="8">
    <source>
        <dbReference type="PIRSR" id="PIRSR615500-1"/>
    </source>
</evidence>
<keyword evidence="3" id="KW-0964">Secreted</keyword>
<keyword evidence="4 9" id="KW-0645">Protease</keyword>
<dbReference type="InterPro" id="IPR015500">
    <property type="entry name" value="Peptidase_S8_subtilisin-rel"/>
</dbReference>
<dbReference type="SUPFAM" id="SSF49313">
    <property type="entry name" value="Cadherin-like"/>
    <property type="match status" value="1"/>
</dbReference>
<proteinExistence type="inferred from homology"/>
<dbReference type="RefSeq" id="WP_121839617.1">
    <property type="nucleotide sequence ID" value="NZ_ML014794.1"/>
</dbReference>
<evidence type="ECO:0000256" key="1">
    <source>
        <dbReference type="ARBA" id="ARBA00011073"/>
    </source>
</evidence>
<dbReference type="Pfam" id="PF00082">
    <property type="entry name" value="Peptidase_S8"/>
    <property type="match status" value="1"/>
</dbReference>
<feature type="active site" description="Charge relay system" evidence="8 9">
    <location>
        <position position="173"/>
    </location>
</feature>
<dbReference type="InterPro" id="IPR000209">
    <property type="entry name" value="Peptidase_S8/S53_dom"/>
</dbReference>
<dbReference type="PANTHER" id="PTHR43806:SF11">
    <property type="entry name" value="CEREVISIN-RELATED"/>
    <property type="match status" value="1"/>
</dbReference>
<dbReference type="CDD" id="cd04818">
    <property type="entry name" value="PA_subtilisin_1"/>
    <property type="match status" value="1"/>
</dbReference>
<dbReference type="Pfam" id="PF02225">
    <property type="entry name" value="PA"/>
    <property type="match status" value="1"/>
</dbReference>
<dbReference type="InterPro" id="IPR020008">
    <property type="entry name" value="GlyGly_CTERM"/>
</dbReference>
<dbReference type="InterPro" id="IPR013783">
    <property type="entry name" value="Ig-like_fold"/>
</dbReference>
<feature type="signal peptide" evidence="12">
    <location>
        <begin position="1"/>
        <end position="20"/>
    </location>
</feature>
<dbReference type="Proteomes" id="UP000281474">
    <property type="component" value="Unassembled WGS sequence"/>
</dbReference>
<dbReference type="PANTHER" id="PTHR43806">
    <property type="entry name" value="PEPTIDASE S8"/>
    <property type="match status" value="1"/>
</dbReference>
<dbReference type="EMBL" id="QZEI01000045">
    <property type="protein sequence ID" value="RLV59055.1"/>
    <property type="molecule type" value="Genomic_DNA"/>
</dbReference>
<feature type="compositionally biased region" description="Pro residues" evidence="11">
    <location>
        <begin position="1454"/>
        <end position="1464"/>
    </location>
</feature>
<dbReference type="GO" id="GO:0006508">
    <property type="term" value="P:proteolysis"/>
    <property type="evidence" value="ECO:0007669"/>
    <property type="project" value="UniProtKB-KW"/>
</dbReference>
<dbReference type="GO" id="GO:0005509">
    <property type="term" value="F:calcium ion binding"/>
    <property type="evidence" value="ECO:0007669"/>
    <property type="project" value="InterPro"/>
</dbReference>
<dbReference type="PROSITE" id="PS00138">
    <property type="entry name" value="SUBTILASE_SER"/>
    <property type="match status" value="1"/>
</dbReference>
<reference evidence="14 15" key="1">
    <citation type="submission" date="2018-09" db="EMBL/GenBank/DDBJ databases">
        <title>Phylogeny of the Shewanellaceae, and recommendation for two new genera, Pseudoshewanella and Parashewanella.</title>
        <authorList>
            <person name="Wang G."/>
        </authorList>
    </citation>
    <scope>NUCLEOTIDE SEQUENCE [LARGE SCALE GENOMIC DNA]</scope>
    <source>
        <strain evidence="14 15">C51</strain>
    </source>
</reference>
<name>A0A3L8PUF5_9GAMM</name>
<evidence type="ECO:0000256" key="10">
    <source>
        <dbReference type="RuleBase" id="RU003355"/>
    </source>
</evidence>
<dbReference type="SUPFAM" id="SSF52025">
    <property type="entry name" value="PA domain"/>
    <property type="match status" value="1"/>
</dbReference>